<evidence type="ECO:0000256" key="3">
    <source>
        <dbReference type="PIRSR" id="PIRSR000106-1"/>
    </source>
</evidence>
<evidence type="ECO:0000313" key="10">
    <source>
        <dbReference type="Proteomes" id="UP000449092"/>
    </source>
</evidence>
<dbReference type="Gene3D" id="3.40.50.10380">
    <property type="entry name" value="Malic enzyme, N-terminal domain"/>
    <property type="match status" value="1"/>
</dbReference>
<feature type="binding site" evidence="5">
    <location>
        <position position="137"/>
    </location>
    <ligand>
        <name>a divalent metal cation</name>
        <dbReference type="ChEBI" id="CHEBI:60240"/>
    </ligand>
</feature>
<dbReference type="InterPro" id="IPR051674">
    <property type="entry name" value="Malate_Decarboxylase"/>
</dbReference>
<evidence type="ECO:0000256" key="4">
    <source>
        <dbReference type="PIRSR" id="PIRSR000106-2"/>
    </source>
</evidence>
<evidence type="ECO:0000256" key="2">
    <source>
        <dbReference type="ARBA" id="ARBA00023002"/>
    </source>
</evidence>
<feature type="binding site" evidence="4">
    <location>
        <position position="318"/>
    </location>
    <ligand>
        <name>(S)-malate</name>
        <dbReference type="ChEBI" id="CHEBI:15589"/>
    </ligand>
</feature>
<evidence type="ECO:0000259" key="8">
    <source>
        <dbReference type="SMART" id="SM01274"/>
    </source>
</evidence>
<dbReference type="SMART" id="SM00919">
    <property type="entry name" value="Malic_M"/>
    <property type="match status" value="1"/>
</dbReference>
<keyword evidence="5 6" id="KW-0479">Metal-binding</keyword>
<feature type="active site" description="Proton donor" evidence="3">
    <location>
        <position position="40"/>
    </location>
</feature>
<feature type="binding site" evidence="5">
    <location>
        <position position="138"/>
    </location>
    <ligand>
        <name>a divalent metal cation</name>
        <dbReference type="ChEBI" id="CHEBI:60240"/>
    </ligand>
</feature>
<accession>A0A845D9D9</accession>
<dbReference type="InterPro" id="IPR012301">
    <property type="entry name" value="Malic_N_dom"/>
</dbReference>
<dbReference type="Gene3D" id="3.40.50.720">
    <property type="entry name" value="NAD(P)-binding Rossmann-like Domain"/>
    <property type="match status" value="1"/>
</dbReference>
<evidence type="ECO:0000256" key="1">
    <source>
        <dbReference type="ARBA" id="ARBA00008785"/>
    </source>
</evidence>
<dbReference type="SUPFAM" id="SSF51735">
    <property type="entry name" value="NAD(P)-binding Rossmann-fold domains"/>
    <property type="match status" value="1"/>
</dbReference>
<evidence type="ECO:0000313" key="9">
    <source>
        <dbReference type="EMBL" id="MYE38059.1"/>
    </source>
</evidence>
<feature type="domain" description="Malic enzyme NAD-binding" evidence="7">
    <location>
        <begin position="164"/>
        <end position="385"/>
    </location>
</feature>
<dbReference type="InterPro" id="IPR045213">
    <property type="entry name" value="Malic_NAD-bd_bact_type"/>
</dbReference>
<dbReference type="GO" id="GO:0004470">
    <property type="term" value="F:malic enzyme activity"/>
    <property type="evidence" value="ECO:0007669"/>
    <property type="project" value="InterPro"/>
</dbReference>
<dbReference type="GO" id="GO:0016616">
    <property type="term" value="F:oxidoreductase activity, acting on the CH-OH group of donors, NAD or NADP as acceptor"/>
    <property type="evidence" value="ECO:0007669"/>
    <property type="project" value="InterPro"/>
</dbReference>
<evidence type="ECO:0000259" key="7">
    <source>
        <dbReference type="SMART" id="SM00919"/>
    </source>
</evidence>
<dbReference type="CDD" id="cd05311">
    <property type="entry name" value="NAD_bind_2_malic_enz"/>
    <property type="match status" value="1"/>
</dbReference>
<dbReference type="InterPro" id="IPR001891">
    <property type="entry name" value="Malic_OxRdtase"/>
</dbReference>
<dbReference type="PANTHER" id="PTHR43237">
    <property type="entry name" value="NADP-DEPENDENT MALIC ENZYME"/>
    <property type="match status" value="1"/>
</dbReference>
<comment type="caution">
    <text evidence="9">The sequence shown here is derived from an EMBL/GenBank/DDBJ whole genome shotgun (WGS) entry which is preliminary data.</text>
</comment>
<dbReference type="PANTHER" id="PTHR43237:SF4">
    <property type="entry name" value="NADP-DEPENDENT MALIC ENZYME"/>
    <property type="match status" value="1"/>
</dbReference>
<dbReference type="Proteomes" id="UP000449092">
    <property type="component" value="Unassembled WGS sequence"/>
</dbReference>
<dbReference type="SUPFAM" id="SSF53223">
    <property type="entry name" value="Aminoacid dehydrogenase-like, N-terminal domain"/>
    <property type="match status" value="1"/>
</dbReference>
<gene>
    <name evidence="9" type="ORF">F4X82_00880</name>
</gene>
<feature type="binding site" evidence="5">
    <location>
        <position position="163"/>
    </location>
    <ligand>
        <name>a divalent metal cation</name>
        <dbReference type="ChEBI" id="CHEBI:60240"/>
    </ligand>
</feature>
<dbReference type="AlphaFoldDB" id="A0A845D9D9"/>
<dbReference type="GO" id="GO:0051287">
    <property type="term" value="F:NAD binding"/>
    <property type="evidence" value="ECO:0007669"/>
    <property type="project" value="InterPro"/>
</dbReference>
<feature type="active site" description="Proton acceptor" evidence="3">
    <location>
        <position position="95"/>
    </location>
</feature>
<comment type="similarity">
    <text evidence="1 6">Belongs to the malic enzymes family.</text>
</comment>
<dbReference type="InterPro" id="IPR046346">
    <property type="entry name" value="Aminoacid_DH-like_N_sf"/>
</dbReference>
<protein>
    <submittedName>
        <fullName evidence="9">NADP-dependent malic enzyme</fullName>
    </submittedName>
</protein>
<dbReference type="Pfam" id="PF03949">
    <property type="entry name" value="Malic_M"/>
    <property type="match status" value="1"/>
</dbReference>
<dbReference type="EMBL" id="VXOY01000009">
    <property type="protein sequence ID" value="MYE38059.1"/>
    <property type="molecule type" value="Genomic_DNA"/>
</dbReference>
<name>A0A845D9D9_9BACT</name>
<dbReference type="PIRSF" id="PIRSF000106">
    <property type="entry name" value="ME"/>
    <property type="match status" value="1"/>
</dbReference>
<dbReference type="InterPro" id="IPR012302">
    <property type="entry name" value="Malic_NAD-bd"/>
</dbReference>
<dbReference type="SMART" id="SM01274">
    <property type="entry name" value="malic"/>
    <property type="match status" value="1"/>
</dbReference>
<dbReference type="Pfam" id="PF00390">
    <property type="entry name" value="malic"/>
    <property type="match status" value="1"/>
</dbReference>
<feature type="binding site" evidence="4">
    <location>
        <position position="288"/>
    </location>
    <ligand>
        <name>(S)-malate</name>
        <dbReference type="ChEBI" id="CHEBI:15589"/>
    </ligand>
</feature>
<dbReference type="InterPro" id="IPR037062">
    <property type="entry name" value="Malic_N_dom_sf"/>
</dbReference>
<dbReference type="PRINTS" id="PR00072">
    <property type="entry name" value="MALOXRDTASE"/>
</dbReference>
<organism evidence="9 10">
    <name type="scientific">Candidatus Spechtbacteria bacterium SB0662_bin_43</name>
    <dbReference type="NCBI Taxonomy" id="2604897"/>
    <lineage>
        <taxon>Bacteria</taxon>
        <taxon>Candidatus Spechtiibacteriota</taxon>
    </lineage>
</organism>
<evidence type="ECO:0000256" key="6">
    <source>
        <dbReference type="RuleBase" id="RU003427"/>
    </source>
</evidence>
<feature type="domain" description="Malic enzyme N-terminal" evidence="8">
    <location>
        <begin position="19"/>
        <end position="152"/>
    </location>
</feature>
<proteinExistence type="inferred from homology"/>
<dbReference type="FunFam" id="3.40.50.10380:FF:000003">
    <property type="entry name" value="NADP-dependent malic enzyme"/>
    <property type="match status" value="1"/>
</dbReference>
<evidence type="ECO:0000256" key="5">
    <source>
        <dbReference type="PIRSR" id="PIRSR000106-3"/>
    </source>
</evidence>
<dbReference type="GO" id="GO:0046872">
    <property type="term" value="F:metal ion binding"/>
    <property type="evidence" value="ECO:0007669"/>
    <property type="project" value="UniProtKB-KW"/>
</dbReference>
<reference evidence="9 10" key="1">
    <citation type="submission" date="2019-09" db="EMBL/GenBank/DDBJ databases">
        <title>Characterisation of the sponge microbiome using genome-centric metagenomics.</title>
        <authorList>
            <person name="Engelberts J.P."/>
            <person name="Robbins S.J."/>
            <person name="De Goeij J.M."/>
            <person name="Aranda M."/>
            <person name="Bell S.C."/>
            <person name="Webster N.S."/>
        </authorList>
    </citation>
    <scope>NUCLEOTIDE SEQUENCE [LARGE SCALE GENOMIC DNA]</scope>
    <source>
        <strain evidence="9">SB0662_bin_43</strain>
    </source>
</reference>
<sequence length="389" mass="42114">MQDSNPTKDEAIRYHKKYCGKIEIATKAPIKDIHDLSLAYTPGVGAVAKEIAEHPEQDRTLTNKGNTIAIITNGTAVLGLGNIGPRAAIPVMEGKSVLFKEKADVDAYPLMIDETDPQKLVSIVKALAPSFSGINLEDIAAPECFEVEETLKQELDIPVFHDDQHGAAIIILAGLINALTITQRAPETVRVVINGGGAAGLATAHLLLYFGIKNITVVDKQGILHKNTDGMNSYQKEIAEKTNPERTGTLQDALQNTDVFIGLSKGNLLTRDMVQTMSSDPIIFALANPIPEIMPEEAQKANARIIATGRSDYPNQLNNALVFPGLFHGLLKAPHIKTVTRETMVQIAKSLAHLVKDLSPQNIVPSLLDTRVVPTITNAIINSHHHETP</sequence>
<keyword evidence="2" id="KW-0560">Oxidoreductase</keyword>
<comment type="cofactor">
    <cofactor evidence="5">
        <name>Mg(2+)</name>
        <dbReference type="ChEBI" id="CHEBI:18420"/>
    </cofactor>
    <cofactor evidence="5">
        <name>Mn(2+)</name>
        <dbReference type="ChEBI" id="CHEBI:29035"/>
    </cofactor>
    <text evidence="5">Divalent metal cations. Prefers magnesium or manganese.</text>
</comment>
<dbReference type="InterPro" id="IPR036291">
    <property type="entry name" value="NAD(P)-bd_dom_sf"/>
</dbReference>